<evidence type="ECO:0000256" key="5">
    <source>
        <dbReference type="ARBA" id="ARBA00022840"/>
    </source>
</evidence>
<feature type="compositionally biased region" description="Basic and acidic residues" evidence="6">
    <location>
        <begin position="1528"/>
        <end position="1553"/>
    </location>
</feature>
<keyword evidence="3" id="KW-0547">Nucleotide-binding</keyword>
<dbReference type="PANTHER" id="PTHR24355">
    <property type="entry name" value="G PROTEIN-COUPLED RECEPTOR KINASE/RIBOSOMAL PROTEIN S6 KINASE"/>
    <property type="match status" value="1"/>
</dbReference>
<evidence type="ECO:0000313" key="8">
    <source>
        <dbReference type="Proteomes" id="UP000005239"/>
    </source>
</evidence>
<feature type="compositionally biased region" description="Basic and acidic residues" evidence="6">
    <location>
        <begin position="1474"/>
        <end position="1490"/>
    </location>
</feature>
<dbReference type="PANTHER" id="PTHR24355:SF1">
    <property type="entry name" value="RIBOSOMAL PROTEIN S6 KINASE-RELATED PROTEIN"/>
    <property type="match status" value="1"/>
</dbReference>
<evidence type="ECO:0000256" key="4">
    <source>
        <dbReference type="ARBA" id="ARBA00022777"/>
    </source>
</evidence>
<keyword evidence="8" id="KW-1185">Reference proteome</keyword>
<dbReference type="SMART" id="SM00220">
    <property type="entry name" value="S_TKc"/>
    <property type="match status" value="1"/>
</dbReference>
<organism evidence="7 8">
    <name type="scientific">Pristionchus pacificus</name>
    <name type="common">Parasitic nematode worm</name>
    <dbReference type="NCBI Taxonomy" id="54126"/>
    <lineage>
        <taxon>Eukaryota</taxon>
        <taxon>Metazoa</taxon>
        <taxon>Ecdysozoa</taxon>
        <taxon>Nematoda</taxon>
        <taxon>Chromadorea</taxon>
        <taxon>Rhabditida</taxon>
        <taxon>Rhabditina</taxon>
        <taxon>Diplogasteromorpha</taxon>
        <taxon>Diplogasteroidea</taxon>
        <taxon>Neodiplogasteridae</taxon>
        <taxon>Pristionchus</taxon>
    </lineage>
</organism>
<reference evidence="7" key="2">
    <citation type="submission" date="2022-06" db="UniProtKB">
        <authorList>
            <consortium name="EnsemblMetazoa"/>
        </authorList>
    </citation>
    <scope>IDENTIFICATION</scope>
    <source>
        <strain evidence="7">PS312</strain>
    </source>
</reference>
<feature type="compositionally biased region" description="Polar residues" evidence="6">
    <location>
        <begin position="1"/>
        <end position="11"/>
    </location>
</feature>
<dbReference type="Gene3D" id="3.30.200.20">
    <property type="entry name" value="Phosphorylase Kinase, domain 1"/>
    <property type="match status" value="1"/>
</dbReference>
<feature type="region of interest" description="Disordered" evidence="6">
    <location>
        <begin position="1"/>
        <end position="37"/>
    </location>
</feature>
<evidence type="ECO:0000256" key="1">
    <source>
        <dbReference type="ARBA" id="ARBA00022527"/>
    </source>
</evidence>
<dbReference type="InterPro" id="IPR000719">
    <property type="entry name" value="Prot_kinase_dom"/>
</dbReference>
<proteinExistence type="predicted"/>
<feature type="region of interest" description="Disordered" evidence="6">
    <location>
        <begin position="1473"/>
        <end position="1568"/>
    </location>
</feature>
<dbReference type="GO" id="GO:0004674">
    <property type="term" value="F:protein serine/threonine kinase activity"/>
    <property type="evidence" value="ECO:0007669"/>
    <property type="project" value="UniProtKB-KW"/>
</dbReference>
<dbReference type="Proteomes" id="UP000005239">
    <property type="component" value="Unassembled WGS sequence"/>
</dbReference>
<accession>A0A2A6CDY5</accession>
<dbReference type="InterPro" id="IPR008271">
    <property type="entry name" value="Ser/Thr_kinase_AS"/>
</dbReference>
<name>A0A2A6CDY5_PRIPA</name>
<keyword evidence="2" id="KW-0808">Transferase</keyword>
<dbReference type="Pfam" id="PF00069">
    <property type="entry name" value="Pkinase"/>
    <property type="match status" value="1"/>
</dbReference>
<dbReference type="GO" id="GO:0005524">
    <property type="term" value="F:ATP binding"/>
    <property type="evidence" value="ECO:0007669"/>
    <property type="project" value="UniProtKB-UniRule"/>
</dbReference>
<protein>
    <submittedName>
        <fullName evidence="7">Protein kinase domain-containing protein</fullName>
    </submittedName>
</protein>
<gene>
    <name evidence="7" type="primary">WBGene00094924</name>
</gene>
<keyword evidence="1" id="KW-0723">Serine/threonine-protein kinase</keyword>
<evidence type="ECO:0000256" key="6">
    <source>
        <dbReference type="SAM" id="MobiDB-lite"/>
    </source>
</evidence>
<dbReference type="PROSITE" id="PS50011">
    <property type="entry name" value="PROTEIN_KINASE_DOM"/>
    <property type="match status" value="1"/>
</dbReference>
<sequence length="1568" mass="179905">FQSKVMGNQQATRKRRCDADQLGHCSPTSSSSDSTTKRSKRFAALTRFLSLSSGRIDFGVCSPMKKDDRRCAVSLRSESDATTSRLSTASLSSLSRLRDNPTPWHVAMFLPSFPRRGPVTEQSFQIYEELGRGVFSIVRRAQFRTQERAFCAIKIQDKATVLKHSYVSHANDEVHILARLPAHPFIIRFFGAWQSRTQLFMCMELPTGGGCTDLARLSRHYGNLPEAAVRVVLVELGCAIDFLHRNSVIYRDMKAENVLVDRRGHVRLTDFGMAKFLEPGARTKSYMAPEIAAEWPEGYTHSVDWWSLGVLAHLLLTGRFPYPNTSAHHHSQLVYIDFSIPPGRSIEISTLLDRMLRSRMESRLCDFARFTALNFFSSIDWTLVEKGKYSLLPHLERADRLASRRKRLRLSDAICEDVEEDPSEFNERYEVEIRNYQEFDLVCEMPQCLLFSLALFWVVHSLKVIVDFHKCKTKEYYCLVTPDVAMTRDSPDFLVPSDRDFQHDKKPYVGILIQPLAVDKWVFIIHSNISVDKVTGIYVAAVPKGLSVMQAHDSNTKIRKIAGCQVDGDELVAIGEHYHLRIIESSFDSKNLICVGMLTTTTSIAEVLEAYKATSSSKPHELRLMYDVSGDRATTHFARTLATDTLGSPINFLDVNEIMQCDFTMLRMAEQGLLRTHYNRPVDTFMDPINCTMYEGFHFDLLVQLAGSTEVLVTKKITCFHHDLFAHSDTGGKTSIKSDAIVACGERLRCSKMPPAVCEGPECEPPTKVDETCDLTKEKCEELKCPDNHWFINDKIEVKNGRVVCRKESIEDGSSPRWFANYDNKFVPLDKGSCLKLYECQEKNPIQSTCDGVNHTESCAKATFTRTKIYCPVNHDLKYKEEIDGNETAIDALFCDKKVGQWKLNITANETKIANVYCIFNKDRDNILLGGKAFTKEAYDTSDDFWYAFKHYWPMLFTPLLIPIPYFLFLWWQSSMRARKMKKCNAFYEEACKRRCERFQESWSPEEKWAVRPYNSHNYRGGTETLLPDLRYLDGKCCPKILWKEFSLYSPEEKYMYLENCIGQFSTKEKVVNFVMPLLYKCTEHDENWDNSKQAMHPKLVEIAFKILKLLVNIYSKRGDQKSADRIRKVIGIRANNMLFPMGLEKARDESQETTEIRILGLEAALFAGNEEIEDRLLKLWQEKGFEISNPARKFAWAVAVKNDCQYHANWGKPKDPVDEKWGDIMEHLFYAICAEPEERTLLERVFHQVIQKKLFNKQHILSGFRSVMEVFDYNQSTGRIMFRSDKMQQKNRDPMNLASLTVTTSATPSCPTRDLWTRCSWMRNLARRLPSVRPEEAAEEACEEACVTVEVVEQHPYICKKMGYTGTHFREIWRLIYTYSAFYPGHQGWLLPFAAKTFPDDVRIHLLPEALTYVEIYNGVYKFKTVAAAVEEELGKVETIKPDAVEEDLKFRALLKGRSKFRKKVKAGWSKRSWKDEEFRKKPTKEGAKNSKNSKASKESKDSKNQSASKASKKPVESMKQGPGGLVEREDNMEDKGDGGKESKNEQKDSNVGRKPPPPKETPMILQ</sequence>
<keyword evidence="5" id="KW-0067">ATP-binding</keyword>
<dbReference type="EnsemblMetazoa" id="PPA05370.1">
    <property type="protein sequence ID" value="PPA05370.1"/>
    <property type="gene ID" value="WBGene00094924"/>
</dbReference>
<evidence type="ECO:0000256" key="2">
    <source>
        <dbReference type="ARBA" id="ARBA00022679"/>
    </source>
</evidence>
<dbReference type="PROSITE" id="PS00107">
    <property type="entry name" value="PROTEIN_KINASE_ATP"/>
    <property type="match status" value="1"/>
</dbReference>
<accession>A0A8R1U7W5</accession>
<evidence type="ECO:0000313" key="7">
    <source>
        <dbReference type="EnsemblMetazoa" id="PPA05370.1"/>
    </source>
</evidence>
<dbReference type="Gene3D" id="1.10.510.10">
    <property type="entry name" value="Transferase(Phosphotransferase) domain 1"/>
    <property type="match status" value="1"/>
</dbReference>
<dbReference type="PROSITE" id="PS00108">
    <property type="entry name" value="PROTEIN_KINASE_ST"/>
    <property type="match status" value="1"/>
</dbReference>
<keyword evidence="4" id="KW-0418">Kinase</keyword>
<dbReference type="InterPro" id="IPR011009">
    <property type="entry name" value="Kinase-like_dom_sf"/>
</dbReference>
<reference evidence="8" key="1">
    <citation type="journal article" date="2008" name="Nat. Genet.">
        <title>The Pristionchus pacificus genome provides a unique perspective on nematode lifestyle and parasitism.</title>
        <authorList>
            <person name="Dieterich C."/>
            <person name="Clifton S.W."/>
            <person name="Schuster L.N."/>
            <person name="Chinwalla A."/>
            <person name="Delehaunty K."/>
            <person name="Dinkelacker I."/>
            <person name="Fulton L."/>
            <person name="Fulton R."/>
            <person name="Godfrey J."/>
            <person name="Minx P."/>
            <person name="Mitreva M."/>
            <person name="Roeseler W."/>
            <person name="Tian H."/>
            <person name="Witte H."/>
            <person name="Yang S.P."/>
            <person name="Wilson R.K."/>
            <person name="Sommer R.J."/>
        </authorList>
    </citation>
    <scope>NUCLEOTIDE SEQUENCE [LARGE SCALE GENOMIC DNA]</scope>
    <source>
        <strain evidence="8">PS312</strain>
    </source>
</reference>
<dbReference type="GO" id="GO:0004672">
    <property type="term" value="F:protein kinase activity"/>
    <property type="evidence" value="ECO:0000318"/>
    <property type="project" value="GO_Central"/>
</dbReference>
<dbReference type="SUPFAM" id="SSF56112">
    <property type="entry name" value="Protein kinase-like (PK-like)"/>
    <property type="match status" value="1"/>
</dbReference>
<evidence type="ECO:0000256" key="3">
    <source>
        <dbReference type="ARBA" id="ARBA00022741"/>
    </source>
</evidence>
<dbReference type="InterPro" id="IPR017441">
    <property type="entry name" value="Protein_kinase_ATP_BS"/>
</dbReference>